<dbReference type="EMBL" id="MAXA01000214">
    <property type="protein sequence ID" value="OHV28095.1"/>
    <property type="molecule type" value="Genomic_DNA"/>
</dbReference>
<evidence type="ECO:0000256" key="2">
    <source>
        <dbReference type="ARBA" id="ARBA00022527"/>
    </source>
</evidence>
<comment type="catalytic activity">
    <reaction evidence="9">
        <text>L-seryl-[protein] + ATP = O-phospho-L-seryl-[protein] + ADP + H(+)</text>
        <dbReference type="Rhea" id="RHEA:17989"/>
        <dbReference type="Rhea" id="RHEA-COMP:9863"/>
        <dbReference type="Rhea" id="RHEA-COMP:11604"/>
        <dbReference type="ChEBI" id="CHEBI:15378"/>
        <dbReference type="ChEBI" id="CHEBI:29999"/>
        <dbReference type="ChEBI" id="CHEBI:30616"/>
        <dbReference type="ChEBI" id="CHEBI:83421"/>
        <dbReference type="ChEBI" id="CHEBI:456216"/>
        <dbReference type="EC" id="2.7.11.1"/>
    </reaction>
</comment>
<dbReference type="PANTHER" id="PTHR43289:SF6">
    <property type="entry name" value="SERINE_THREONINE-PROTEIN KINASE NEKL-3"/>
    <property type="match status" value="1"/>
</dbReference>
<dbReference type="InterPro" id="IPR008271">
    <property type="entry name" value="Ser/Thr_kinase_AS"/>
</dbReference>
<dbReference type="InterPro" id="IPR005543">
    <property type="entry name" value="PASTA_dom"/>
</dbReference>
<dbReference type="Pfam" id="PF03793">
    <property type="entry name" value="PASTA"/>
    <property type="match status" value="3"/>
</dbReference>
<dbReference type="NCBIfam" id="NF033483">
    <property type="entry name" value="PknB_PASTA_kin"/>
    <property type="match status" value="1"/>
</dbReference>
<evidence type="ECO:0000259" key="13">
    <source>
        <dbReference type="PROSITE" id="PS50011"/>
    </source>
</evidence>
<evidence type="ECO:0000256" key="9">
    <source>
        <dbReference type="ARBA" id="ARBA00048679"/>
    </source>
</evidence>
<organism evidence="15 16">
    <name type="scientific">Parafrankia soli</name>
    <dbReference type="NCBI Taxonomy" id="2599596"/>
    <lineage>
        <taxon>Bacteria</taxon>
        <taxon>Bacillati</taxon>
        <taxon>Actinomycetota</taxon>
        <taxon>Actinomycetes</taxon>
        <taxon>Frankiales</taxon>
        <taxon>Frankiaceae</taxon>
        <taxon>Parafrankia</taxon>
    </lineage>
</organism>
<keyword evidence="2 15" id="KW-0723">Serine/threonine-protein kinase</keyword>
<dbReference type="Gene3D" id="3.30.200.20">
    <property type="entry name" value="Phosphorylase Kinase, domain 1"/>
    <property type="match status" value="1"/>
</dbReference>
<dbReference type="PANTHER" id="PTHR43289">
    <property type="entry name" value="MITOGEN-ACTIVATED PROTEIN KINASE KINASE KINASE 20-RELATED"/>
    <property type="match status" value="1"/>
</dbReference>
<evidence type="ECO:0000256" key="7">
    <source>
        <dbReference type="ARBA" id="ARBA00022840"/>
    </source>
</evidence>
<feature type="domain" description="PASTA" evidence="14">
    <location>
        <begin position="429"/>
        <end position="498"/>
    </location>
</feature>
<feature type="compositionally biased region" description="Low complexity" evidence="11">
    <location>
        <begin position="640"/>
        <end position="658"/>
    </location>
</feature>
<dbReference type="RefSeq" id="WP_071063977.1">
    <property type="nucleotide sequence ID" value="NZ_MAXA01000214.1"/>
</dbReference>
<keyword evidence="16" id="KW-1185">Reference proteome</keyword>
<dbReference type="EC" id="2.7.11.1" evidence="1"/>
<dbReference type="GO" id="GO:0004674">
    <property type="term" value="F:protein serine/threonine kinase activity"/>
    <property type="evidence" value="ECO:0007669"/>
    <property type="project" value="UniProtKB-KW"/>
</dbReference>
<dbReference type="SMART" id="SM00740">
    <property type="entry name" value="PASTA"/>
    <property type="match status" value="3"/>
</dbReference>
<evidence type="ECO:0000256" key="10">
    <source>
        <dbReference type="PROSITE-ProRule" id="PRU10141"/>
    </source>
</evidence>
<feature type="region of interest" description="Disordered" evidence="11">
    <location>
        <begin position="631"/>
        <end position="699"/>
    </location>
</feature>
<dbReference type="CDD" id="cd14014">
    <property type="entry name" value="STKc_PknB_like"/>
    <property type="match status" value="1"/>
</dbReference>
<dbReference type="SUPFAM" id="SSF56112">
    <property type="entry name" value="Protein kinase-like (PK-like)"/>
    <property type="match status" value="1"/>
</dbReference>
<name>A0A1S1Q4I3_9ACTN</name>
<dbReference type="InterPro" id="IPR000719">
    <property type="entry name" value="Prot_kinase_dom"/>
</dbReference>
<evidence type="ECO:0000256" key="6">
    <source>
        <dbReference type="ARBA" id="ARBA00022777"/>
    </source>
</evidence>
<dbReference type="AlphaFoldDB" id="A0A1S1Q4I3"/>
<dbReference type="PROSITE" id="PS00108">
    <property type="entry name" value="PROTEIN_KINASE_ST"/>
    <property type="match status" value="1"/>
</dbReference>
<evidence type="ECO:0000313" key="15">
    <source>
        <dbReference type="EMBL" id="OHV28095.1"/>
    </source>
</evidence>
<dbReference type="Pfam" id="PF00069">
    <property type="entry name" value="Pkinase"/>
    <property type="match status" value="1"/>
</dbReference>
<keyword evidence="12" id="KW-0812">Transmembrane</keyword>
<dbReference type="FunFam" id="3.30.200.20:FF:000035">
    <property type="entry name" value="Serine/threonine protein kinase Stk1"/>
    <property type="match status" value="1"/>
</dbReference>
<dbReference type="PROSITE" id="PS50011">
    <property type="entry name" value="PROTEIN_KINASE_DOM"/>
    <property type="match status" value="1"/>
</dbReference>
<evidence type="ECO:0000313" key="16">
    <source>
        <dbReference type="Proteomes" id="UP000179769"/>
    </source>
</evidence>
<dbReference type="GO" id="GO:0005524">
    <property type="term" value="F:ATP binding"/>
    <property type="evidence" value="ECO:0007669"/>
    <property type="project" value="UniProtKB-UniRule"/>
</dbReference>
<dbReference type="SMART" id="SM00220">
    <property type="entry name" value="S_TKc"/>
    <property type="match status" value="1"/>
</dbReference>
<dbReference type="OrthoDB" id="9762169at2"/>
<comment type="caution">
    <text evidence="15">The sequence shown here is derived from an EMBL/GenBank/DDBJ whole genome shotgun (WGS) entry which is preliminary data.</text>
</comment>
<accession>A0A1S1Q4I3</accession>
<feature type="domain" description="Protein kinase" evidence="13">
    <location>
        <begin position="19"/>
        <end position="294"/>
    </location>
</feature>
<evidence type="ECO:0000256" key="5">
    <source>
        <dbReference type="ARBA" id="ARBA00022741"/>
    </source>
</evidence>
<evidence type="ECO:0000256" key="1">
    <source>
        <dbReference type="ARBA" id="ARBA00012513"/>
    </source>
</evidence>
<evidence type="ECO:0000256" key="8">
    <source>
        <dbReference type="ARBA" id="ARBA00047899"/>
    </source>
</evidence>
<gene>
    <name evidence="15" type="ORF">BBK14_18350</name>
</gene>
<feature type="compositionally biased region" description="Gly residues" evidence="11">
    <location>
        <begin position="674"/>
        <end position="684"/>
    </location>
</feature>
<evidence type="ECO:0000256" key="11">
    <source>
        <dbReference type="SAM" id="MobiDB-lite"/>
    </source>
</evidence>
<feature type="transmembrane region" description="Helical" evidence="12">
    <location>
        <begin position="397"/>
        <end position="419"/>
    </location>
</feature>
<comment type="catalytic activity">
    <reaction evidence="8">
        <text>L-threonyl-[protein] + ATP = O-phospho-L-threonyl-[protein] + ADP + H(+)</text>
        <dbReference type="Rhea" id="RHEA:46608"/>
        <dbReference type="Rhea" id="RHEA-COMP:11060"/>
        <dbReference type="Rhea" id="RHEA-COMP:11605"/>
        <dbReference type="ChEBI" id="CHEBI:15378"/>
        <dbReference type="ChEBI" id="CHEBI:30013"/>
        <dbReference type="ChEBI" id="CHEBI:30616"/>
        <dbReference type="ChEBI" id="CHEBI:61977"/>
        <dbReference type="ChEBI" id="CHEBI:456216"/>
        <dbReference type="EC" id="2.7.11.1"/>
    </reaction>
</comment>
<feature type="domain" description="PASTA" evidence="14">
    <location>
        <begin position="566"/>
        <end position="631"/>
    </location>
</feature>
<dbReference type="InterPro" id="IPR011009">
    <property type="entry name" value="Kinase-like_dom_sf"/>
</dbReference>
<evidence type="ECO:0000256" key="4">
    <source>
        <dbReference type="ARBA" id="ARBA00022737"/>
    </source>
</evidence>
<feature type="region of interest" description="Disordered" evidence="11">
    <location>
        <begin position="318"/>
        <end position="390"/>
    </location>
</feature>
<evidence type="ECO:0000259" key="14">
    <source>
        <dbReference type="PROSITE" id="PS51178"/>
    </source>
</evidence>
<dbReference type="FunFam" id="1.10.510.10:FF:000021">
    <property type="entry name" value="Serine/threonine protein kinase"/>
    <property type="match status" value="1"/>
</dbReference>
<proteinExistence type="predicted"/>
<sequence length="699" mass="73103">MTDVTDRYEAQPRLVGERYELGGCIGYGGMAEVYRGRDIRLGREVAVKTLRADLARDPTFLARFRREAQSSASLNHPAIVSVYDTGEDVINGTQLPYIVMEFIEGQTLRDVLQAQGALDERHAMQVTAEVCAALDYSHRMGIIHRDIKPANVMLASDGSAKVMDFGIARATTATTSNMTATSAVIGTAQYLSPEQARGARVDTRSDVYSTGVLLYELLTGEPPFRGDNPVAVAYQHVREIPPPPSSHDSRISPEADAVVLKAMEKDPDDRYATAGEMRDDLERALSGHRVHAMMMGAGDETMLGGAGAGTAGTALLGRSRGGYDDRYEGGGYQGRYDDGYDEPGGYDDGYGEQTRVRGEPYDRYDQTGPVDRYGNAGPPGHRAGDDRDREGSSTWKFVLAGLGAVVVFVVVALLASSLLGGGGGGDDTAAAEVTIPSGLKGQPYDAVVGRLQSEGFTGRFDKQTQESTDVTPNSVLEISPGEGQTIAADGTISITVAIAPGQVTVPQGLAGMTQQAATDALTALGLQASPMQYYEAANQGVGKVEKTEPEAGRPVDSGSSVTIWVVSSTVNVPNVTGKAAQAAISELQRYGLTAVQETVVNNAQQPGTVTDQSPSGGAVNRGSKVKIFIAAQSQQPTTPPATATTAPPTDTPPVIIDPTTPPATTPTAVPTTPAGGGAPTGGQQPGAAGPARNGLTRTN</sequence>
<dbReference type="PROSITE" id="PS00107">
    <property type="entry name" value="PROTEIN_KINASE_ATP"/>
    <property type="match status" value="1"/>
</dbReference>
<keyword evidence="7 10" id="KW-0067">ATP-binding</keyword>
<dbReference type="CDD" id="cd06577">
    <property type="entry name" value="PASTA_pknB"/>
    <property type="match status" value="3"/>
</dbReference>
<evidence type="ECO:0000256" key="3">
    <source>
        <dbReference type="ARBA" id="ARBA00022679"/>
    </source>
</evidence>
<keyword evidence="5 10" id="KW-0547">Nucleotide-binding</keyword>
<dbReference type="GO" id="GO:0045717">
    <property type="term" value="P:negative regulation of fatty acid biosynthetic process"/>
    <property type="evidence" value="ECO:0007669"/>
    <property type="project" value="UniProtKB-ARBA"/>
</dbReference>
<keyword evidence="3" id="KW-0808">Transferase</keyword>
<dbReference type="Gene3D" id="3.30.10.20">
    <property type="match status" value="3"/>
</dbReference>
<feature type="compositionally biased region" description="Basic and acidic residues" evidence="11">
    <location>
        <begin position="354"/>
        <end position="365"/>
    </location>
</feature>
<keyword evidence="12" id="KW-1133">Transmembrane helix</keyword>
<keyword evidence="6 15" id="KW-0418">Kinase</keyword>
<protein>
    <recommendedName>
        <fullName evidence="1">non-specific serine/threonine protein kinase</fullName>
        <ecNumber evidence="1">2.7.11.1</ecNumber>
    </recommendedName>
</protein>
<reference evidence="16" key="1">
    <citation type="submission" date="2016-07" db="EMBL/GenBank/DDBJ databases">
        <title>Frankia sp. NRRL B-16219 Genome sequencing.</title>
        <authorList>
            <person name="Ghodhbane-Gtari F."/>
            <person name="Swanson E."/>
            <person name="Gueddou A."/>
            <person name="Louati M."/>
            <person name="Nouioui I."/>
            <person name="Hezbri K."/>
            <person name="Abebe-Akele F."/>
            <person name="Simpson S."/>
            <person name="Morris K."/>
            <person name="Thomas K."/>
            <person name="Gtari M."/>
            <person name="Tisa L.S."/>
        </authorList>
    </citation>
    <scope>NUCLEOTIDE SEQUENCE [LARGE SCALE GENOMIC DNA]</scope>
    <source>
        <strain evidence="16">NRRL B-16219</strain>
    </source>
</reference>
<dbReference type="PROSITE" id="PS51178">
    <property type="entry name" value="PASTA"/>
    <property type="match status" value="2"/>
</dbReference>
<feature type="binding site" evidence="10">
    <location>
        <position position="48"/>
    </location>
    <ligand>
        <name>ATP</name>
        <dbReference type="ChEBI" id="CHEBI:30616"/>
    </ligand>
</feature>
<dbReference type="Gene3D" id="1.10.510.10">
    <property type="entry name" value="Transferase(Phosphotransferase) domain 1"/>
    <property type="match status" value="1"/>
</dbReference>
<keyword evidence="12" id="KW-0472">Membrane</keyword>
<evidence type="ECO:0000256" key="12">
    <source>
        <dbReference type="SAM" id="Phobius"/>
    </source>
</evidence>
<keyword evidence="4" id="KW-0677">Repeat</keyword>
<dbReference type="Proteomes" id="UP000179769">
    <property type="component" value="Unassembled WGS sequence"/>
</dbReference>
<dbReference type="InterPro" id="IPR017441">
    <property type="entry name" value="Protein_kinase_ATP_BS"/>
</dbReference>